<dbReference type="InterPro" id="IPR003838">
    <property type="entry name" value="ABC3_permease_C"/>
</dbReference>
<keyword evidence="11" id="KW-1185">Reference proteome</keyword>
<evidence type="ECO:0000256" key="2">
    <source>
        <dbReference type="ARBA" id="ARBA00022475"/>
    </source>
</evidence>
<dbReference type="EMBL" id="JASXSZ010000001">
    <property type="protein sequence ID" value="MDL9978874.1"/>
    <property type="molecule type" value="Genomic_DNA"/>
</dbReference>
<feature type="domain" description="MacB-like periplasmic core" evidence="9">
    <location>
        <begin position="21"/>
        <end position="247"/>
    </location>
</feature>
<dbReference type="RefSeq" id="WP_286287668.1">
    <property type="nucleotide sequence ID" value="NZ_JASXSZ010000001.1"/>
</dbReference>
<protein>
    <submittedName>
        <fullName evidence="10">ABC transporter permease</fullName>
    </submittedName>
</protein>
<evidence type="ECO:0000256" key="3">
    <source>
        <dbReference type="ARBA" id="ARBA00022692"/>
    </source>
</evidence>
<dbReference type="Proteomes" id="UP001235064">
    <property type="component" value="Unassembled WGS sequence"/>
</dbReference>
<dbReference type="PANTHER" id="PTHR30572">
    <property type="entry name" value="MEMBRANE COMPONENT OF TRANSPORTER-RELATED"/>
    <property type="match status" value="1"/>
</dbReference>
<evidence type="ECO:0000313" key="10">
    <source>
        <dbReference type="EMBL" id="MDL9978874.1"/>
    </source>
</evidence>
<comment type="caution">
    <text evidence="10">The sequence shown here is derived from an EMBL/GenBank/DDBJ whole genome shotgun (WGS) entry which is preliminary data.</text>
</comment>
<organism evidence="10 11">
    <name type="scientific">Microbacterium candidum</name>
    <dbReference type="NCBI Taxonomy" id="3041922"/>
    <lineage>
        <taxon>Bacteria</taxon>
        <taxon>Bacillati</taxon>
        <taxon>Actinomycetota</taxon>
        <taxon>Actinomycetes</taxon>
        <taxon>Micrococcales</taxon>
        <taxon>Microbacteriaceae</taxon>
        <taxon>Microbacterium</taxon>
    </lineage>
</organism>
<evidence type="ECO:0000259" key="8">
    <source>
        <dbReference type="Pfam" id="PF02687"/>
    </source>
</evidence>
<keyword evidence="3 7" id="KW-0812">Transmembrane</keyword>
<feature type="transmembrane region" description="Helical" evidence="7">
    <location>
        <begin position="339"/>
        <end position="363"/>
    </location>
</feature>
<feature type="domain" description="ABC3 transporter permease C-terminal" evidence="8">
    <location>
        <begin position="289"/>
        <end position="400"/>
    </location>
</feature>
<feature type="transmembrane region" description="Helical" evidence="7">
    <location>
        <begin position="280"/>
        <end position="309"/>
    </location>
</feature>
<proteinExistence type="inferred from homology"/>
<dbReference type="InterPro" id="IPR025857">
    <property type="entry name" value="MacB_PCD"/>
</dbReference>
<evidence type="ECO:0000256" key="5">
    <source>
        <dbReference type="ARBA" id="ARBA00023136"/>
    </source>
</evidence>
<reference evidence="10 11" key="1">
    <citation type="submission" date="2023-06" db="EMBL/GenBank/DDBJ databases">
        <title>Microbacterium sp. nov., isolated from a waste landfill.</title>
        <authorList>
            <person name="Wen W."/>
        </authorList>
    </citation>
    <scope>NUCLEOTIDE SEQUENCE [LARGE SCALE GENOMIC DNA]</scope>
    <source>
        <strain evidence="10 11">ASV49</strain>
    </source>
</reference>
<dbReference type="PANTHER" id="PTHR30572:SF4">
    <property type="entry name" value="ABC TRANSPORTER PERMEASE YTRF"/>
    <property type="match status" value="1"/>
</dbReference>
<keyword evidence="2" id="KW-1003">Cell membrane</keyword>
<evidence type="ECO:0000259" key="9">
    <source>
        <dbReference type="Pfam" id="PF12704"/>
    </source>
</evidence>
<keyword evidence="4 7" id="KW-1133">Transmembrane helix</keyword>
<evidence type="ECO:0000256" key="1">
    <source>
        <dbReference type="ARBA" id="ARBA00004651"/>
    </source>
</evidence>
<name>A0ABT7MWQ1_9MICO</name>
<feature type="transmembrane region" description="Helical" evidence="7">
    <location>
        <begin position="21"/>
        <end position="42"/>
    </location>
</feature>
<comment type="similarity">
    <text evidence="6">Belongs to the ABC-4 integral membrane protein family.</text>
</comment>
<keyword evidence="5 7" id="KW-0472">Membrane</keyword>
<gene>
    <name evidence="10" type="ORF">QSV35_05995</name>
</gene>
<dbReference type="Pfam" id="PF12704">
    <property type="entry name" value="MacB_PCD"/>
    <property type="match status" value="1"/>
</dbReference>
<sequence length="408" mass="41202">MNAAETLRTALEAIRSRRLRSALTVLGILIGIAAVMLTVGLGQGAQQKVTEQIDSLGSNLLVVTPGSTTSTTGVRGGFGSASSLTSADAQLLADHTVAPDIAAVAPVSQGQQQLDAGTQNWTTSVIGTTPAWEQVRARTTQTGRFFSTQEQDAAARVAVIGATTASELFGARNPVGETVIVGSVPFTIIGELNTAGSTIGGDQDDELVIPATTYAAAFSTSGGATVSSIYVEAASQDTLSAAYQEASNALMTSHGQSATTADFTVSSQASLVQTATATTAILTALLAGIAAISLLVGGIGVMNIMLVSVTERVREIGLRKALGATPNAIQRQFLVEASVLGLIGGVLGVIVGVVFALILTPVIGIPVAISIPAALGALVVSLGIGVVAGVYPARRAARLAPIDALRSE</sequence>
<evidence type="ECO:0000256" key="7">
    <source>
        <dbReference type="SAM" id="Phobius"/>
    </source>
</evidence>
<accession>A0ABT7MWQ1</accession>
<evidence type="ECO:0000256" key="6">
    <source>
        <dbReference type="ARBA" id="ARBA00038076"/>
    </source>
</evidence>
<evidence type="ECO:0000313" key="11">
    <source>
        <dbReference type="Proteomes" id="UP001235064"/>
    </source>
</evidence>
<dbReference type="InterPro" id="IPR050250">
    <property type="entry name" value="Macrolide_Exporter_MacB"/>
</dbReference>
<dbReference type="Pfam" id="PF02687">
    <property type="entry name" value="FtsX"/>
    <property type="match status" value="1"/>
</dbReference>
<comment type="subcellular location">
    <subcellularLocation>
        <location evidence="1">Cell membrane</location>
        <topology evidence="1">Multi-pass membrane protein</topology>
    </subcellularLocation>
</comment>
<feature type="transmembrane region" description="Helical" evidence="7">
    <location>
        <begin position="369"/>
        <end position="391"/>
    </location>
</feature>
<evidence type="ECO:0000256" key="4">
    <source>
        <dbReference type="ARBA" id="ARBA00022989"/>
    </source>
</evidence>